<feature type="region of interest" description="Disordered" evidence="1">
    <location>
        <begin position="117"/>
        <end position="195"/>
    </location>
</feature>
<sequence>MALTIVTLQYHYGGCFVFDPTLRYTNGTTSVEKINIDVDELHIMLFHKIALELGVENVETFGCRVNKKGTFYMLNIDSDVLNLLNGLKGVDFVDVYVVHPISIALVVEEILVLPRTNADVSSSQQKNDADMSTSPHKNRADLSSSPQMDRADVSSLQPFDENENMDLNQNQSPLVKEQAPTPKVEEHSDSNSLYDVDENIDDLSDLDEELLQARQSNIQEQVKEKADRVNLDEIPSGPVGIDAGFEDIYKRRRDPGSDINEDEGDLVENDEVVDPAPKNESTKIYFDPTAKKKNATAGTSVASVASAATVGTNVATSNVVVGTSVASAATARTNAATSNYENTDRVLHSATLSSSTPTNIDLGYKSNGLRWKGRVVVT</sequence>
<evidence type="ECO:0000256" key="1">
    <source>
        <dbReference type="SAM" id="MobiDB-lite"/>
    </source>
</evidence>
<feature type="domain" description="PB1-like" evidence="2">
    <location>
        <begin position="6"/>
        <end position="99"/>
    </location>
</feature>
<evidence type="ECO:0000313" key="4">
    <source>
        <dbReference type="Proteomes" id="UP001311915"/>
    </source>
</evidence>
<name>A0AAV9LZN9_9SOLN</name>
<gene>
    <name evidence="3" type="ORF">R3W88_024218</name>
</gene>
<proteinExistence type="predicted"/>
<dbReference type="Pfam" id="PF26130">
    <property type="entry name" value="PB1-like"/>
    <property type="match status" value="1"/>
</dbReference>
<evidence type="ECO:0000313" key="3">
    <source>
        <dbReference type="EMBL" id="KAK4731230.1"/>
    </source>
</evidence>
<dbReference type="InterPro" id="IPR058594">
    <property type="entry name" value="PB1-like_dom_pln"/>
</dbReference>
<comment type="caution">
    <text evidence="3">The sequence shown here is derived from an EMBL/GenBank/DDBJ whole genome shotgun (WGS) entry which is preliminary data.</text>
</comment>
<accession>A0AAV9LZN9</accession>
<keyword evidence="4" id="KW-1185">Reference proteome</keyword>
<dbReference type="AlphaFoldDB" id="A0AAV9LZN9"/>
<dbReference type="EMBL" id="JAWPEI010000003">
    <property type="protein sequence ID" value="KAK4731230.1"/>
    <property type="molecule type" value="Genomic_DNA"/>
</dbReference>
<organism evidence="3 4">
    <name type="scientific">Solanum pinnatisectum</name>
    <name type="common">tansyleaf nightshade</name>
    <dbReference type="NCBI Taxonomy" id="50273"/>
    <lineage>
        <taxon>Eukaryota</taxon>
        <taxon>Viridiplantae</taxon>
        <taxon>Streptophyta</taxon>
        <taxon>Embryophyta</taxon>
        <taxon>Tracheophyta</taxon>
        <taxon>Spermatophyta</taxon>
        <taxon>Magnoliopsida</taxon>
        <taxon>eudicotyledons</taxon>
        <taxon>Gunneridae</taxon>
        <taxon>Pentapetalae</taxon>
        <taxon>asterids</taxon>
        <taxon>lamiids</taxon>
        <taxon>Solanales</taxon>
        <taxon>Solanaceae</taxon>
        <taxon>Solanoideae</taxon>
        <taxon>Solaneae</taxon>
        <taxon>Solanum</taxon>
    </lineage>
</organism>
<reference evidence="3 4" key="1">
    <citation type="submission" date="2023-10" db="EMBL/GenBank/DDBJ databases">
        <title>Genome-Wide Identification Analysis in wild type Solanum Pinnatisectum Reveals Some Genes Defensing Phytophthora Infestans.</title>
        <authorList>
            <person name="Sun C."/>
        </authorList>
    </citation>
    <scope>NUCLEOTIDE SEQUENCE [LARGE SCALE GENOMIC DNA]</scope>
    <source>
        <strain evidence="3">LQN</strain>
        <tissue evidence="3">Leaf</tissue>
    </source>
</reference>
<protein>
    <recommendedName>
        <fullName evidence="2">PB1-like domain-containing protein</fullName>
    </recommendedName>
</protein>
<dbReference type="Proteomes" id="UP001311915">
    <property type="component" value="Unassembled WGS sequence"/>
</dbReference>
<evidence type="ECO:0000259" key="2">
    <source>
        <dbReference type="Pfam" id="PF26130"/>
    </source>
</evidence>
<feature type="compositionally biased region" description="Polar residues" evidence="1">
    <location>
        <begin position="118"/>
        <end position="147"/>
    </location>
</feature>